<comment type="subcellular location">
    <subcellularLocation>
        <location evidence="6">Cell membrane</location>
        <topology evidence="6">Multi-pass membrane protein</topology>
    </subcellularLocation>
    <subcellularLocation>
        <location evidence="1">Membrane</location>
        <topology evidence="1">Multi-pass membrane protein</topology>
    </subcellularLocation>
</comment>
<feature type="transmembrane region" description="Helical" evidence="6">
    <location>
        <begin position="21"/>
        <end position="40"/>
    </location>
</feature>
<feature type="transmembrane region" description="Helical" evidence="6">
    <location>
        <begin position="119"/>
        <end position="143"/>
    </location>
</feature>
<evidence type="ECO:0000256" key="3">
    <source>
        <dbReference type="ARBA" id="ARBA00022692"/>
    </source>
</evidence>
<keyword evidence="8" id="KW-1185">Reference proteome</keyword>
<protein>
    <recommendedName>
        <fullName evidence="6">Choline transporter-like protein</fullName>
    </recommendedName>
</protein>
<feature type="transmembrane region" description="Helical" evidence="6">
    <location>
        <begin position="150"/>
        <end position="166"/>
    </location>
</feature>
<keyword evidence="3 6" id="KW-0812">Transmembrane</keyword>
<comment type="similarity">
    <text evidence="2 6">Belongs to the CTL (choline transporter-like) family.</text>
</comment>
<dbReference type="PANTHER" id="PTHR12385:SF88">
    <property type="entry name" value="CHOLINE TRANSPORTER-LIKE PROTEIN CTL1"/>
    <property type="match status" value="1"/>
</dbReference>
<evidence type="ECO:0000313" key="8">
    <source>
        <dbReference type="Proteomes" id="UP001439008"/>
    </source>
</evidence>
<evidence type="ECO:0000256" key="6">
    <source>
        <dbReference type="RuleBase" id="RU368066"/>
    </source>
</evidence>
<evidence type="ECO:0000313" key="7">
    <source>
        <dbReference type="EMBL" id="MES1919475.1"/>
    </source>
</evidence>
<organism evidence="7 8">
    <name type="scientific">Bonamia ostreae</name>
    <dbReference type="NCBI Taxonomy" id="126728"/>
    <lineage>
        <taxon>Eukaryota</taxon>
        <taxon>Sar</taxon>
        <taxon>Rhizaria</taxon>
        <taxon>Endomyxa</taxon>
        <taxon>Ascetosporea</taxon>
        <taxon>Haplosporida</taxon>
        <taxon>Bonamia</taxon>
    </lineage>
</organism>
<dbReference type="EMBL" id="JBDODL010000301">
    <property type="protein sequence ID" value="MES1919475.1"/>
    <property type="molecule type" value="Genomic_DNA"/>
</dbReference>
<proteinExistence type="inferred from homology"/>
<evidence type="ECO:0000256" key="1">
    <source>
        <dbReference type="ARBA" id="ARBA00004141"/>
    </source>
</evidence>
<name>A0ABV2AIG9_9EUKA</name>
<feature type="transmembrane region" description="Helical" evidence="6">
    <location>
        <begin position="209"/>
        <end position="230"/>
    </location>
</feature>
<feature type="transmembrane region" description="Helical" evidence="6">
    <location>
        <begin position="329"/>
        <end position="349"/>
    </location>
</feature>
<feature type="transmembrane region" description="Helical" evidence="6">
    <location>
        <begin position="46"/>
        <end position="69"/>
    </location>
</feature>
<dbReference type="PANTHER" id="PTHR12385">
    <property type="entry name" value="CHOLINE TRANSPORTER-LIKE (SLC FAMILY 44)"/>
    <property type="match status" value="1"/>
</dbReference>
<evidence type="ECO:0000256" key="4">
    <source>
        <dbReference type="ARBA" id="ARBA00022989"/>
    </source>
</evidence>
<keyword evidence="5 6" id="KW-0472">Membrane</keyword>
<comment type="function">
    <text evidence="6">Choline transporter.</text>
</comment>
<sequence>MSPNLNPNLLSKNVSKFKSKFKVGVILLSYIVGIALIFIFKHKPLCSLYCILVVYAASIVASFILIFVFYTRRTSFLILSAIVSLIFIVFVFLAVCRQIELTALYLKLASLIITKHIEIVYLSLFFNSILIIVTILTISSYYYFIRINKARLYVLYLILISFTSIWTYRTVFYLQFTICSEFAASIFLEKMARKKKKLADSATKILSGSLGTISLVTLIITLVEILVAVLKQLFYEVNTYLGCICGAILDFLEAIVKLLSELLLVHVAIDRNNFAKSYKATKKTMKNPNGSIITYVTTKILINACAFSGALIVFFVCKVVFERVGIADNVFYCLIAAMVFICDKSSIFLGL</sequence>
<feature type="transmembrane region" description="Helical" evidence="6">
    <location>
        <begin position="292"/>
        <end position="317"/>
    </location>
</feature>
<comment type="caution">
    <text evidence="7">The sequence shown here is derived from an EMBL/GenBank/DDBJ whole genome shotgun (WGS) entry which is preliminary data.</text>
</comment>
<dbReference type="InterPro" id="IPR007603">
    <property type="entry name" value="Choline_transptr-like"/>
</dbReference>
<keyword evidence="4 6" id="KW-1133">Transmembrane helix</keyword>
<dbReference type="Proteomes" id="UP001439008">
    <property type="component" value="Unassembled WGS sequence"/>
</dbReference>
<accession>A0ABV2AIG9</accession>
<evidence type="ECO:0000256" key="5">
    <source>
        <dbReference type="ARBA" id="ARBA00023136"/>
    </source>
</evidence>
<feature type="transmembrane region" description="Helical" evidence="6">
    <location>
        <begin position="76"/>
        <end position="99"/>
    </location>
</feature>
<dbReference type="Pfam" id="PF04515">
    <property type="entry name" value="Choline_transpo"/>
    <property type="match status" value="1"/>
</dbReference>
<gene>
    <name evidence="7" type="ORF">MHBO_001301</name>
</gene>
<reference evidence="7 8" key="1">
    <citation type="journal article" date="2024" name="BMC Biol.">
        <title>Comparative genomics of Ascetosporea gives new insight into the evolutionary basis for animal parasitism in Rhizaria.</title>
        <authorList>
            <person name="Hiltunen Thoren M."/>
            <person name="Onut-Brannstrom I."/>
            <person name="Alfjorden A."/>
            <person name="Peckova H."/>
            <person name="Swords F."/>
            <person name="Hooper C."/>
            <person name="Holzer A.S."/>
            <person name="Bass D."/>
            <person name="Burki F."/>
        </authorList>
    </citation>
    <scope>NUCLEOTIDE SEQUENCE [LARGE SCALE GENOMIC DNA]</scope>
    <source>
        <strain evidence="7">20-A016</strain>
    </source>
</reference>
<evidence type="ECO:0000256" key="2">
    <source>
        <dbReference type="ARBA" id="ARBA00007168"/>
    </source>
</evidence>